<protein>
    <submittedName>
        <fullName evidence="2">Uncharacterized protein</fullName>
    </submittedName>
</protein>
<organism evidence="2 3">
    <name type="scientific">Ameca splendens</name>
    <dbReference type="NCBI Taxonomy" id="208324"/>
    <lineage>
        <taxon>Eukaryota</taxon>
        <taxon>Metazoa</taxon>
        <taxon>Chordata</taxon>
        <taxon>Craniata</taxon>
        <taxon>Vertebrata</taxon>
        <taxon>Euteleostomi</taxon>
        <taxon>Actinopterygii</taxon>
        <taxon>Neopterygii</taxon>
        <taxon>Teleostei</taxon>
        <taxon>Neoteleostei</taxon>
        <taxon>Acanthomorphata</taxon>
        <taxon>Ovalentaria</taxon>
        <taxon>Atherinomorphae</taxon>
        <taxon>Cyprinodontiformes</taxon>
        <taxon>Goodeidae</taxon>
        <taxon>Ameca</taxon>
    </lineage>
</organism>
<feature type="chain" id="PRO_5046277561" evidence="1">
    <location>
        <begin position="19"/>
        <end position="76"/>
    </location>
</feature>
<keyword evidence="3" id="KW-1185">Reference proteome</keyword>
<keyword evidence="1" id="KW-0732">Signal</keyword>
<name>A0ABV0XI33_9TELE</name>
<sequence>AQTGLFAFFPPILLCAGGTPIIDSGAGHGAAGRLSPLIQDGKRSFKGGARLTGEFYIKLRHPAIRRIKVSELFHLH</sequence>
<evidence type="ECO:0000256" key="1">
    <source>
        <dbReference type="SAM" id="SignalP"/>
    </source>
</evidence>
<dbReference type="EMBL" id="JAHRIP010002853">
    <property type="protein sequence ID" value="MEQ2281126.1"/>
    <property type="molecule type" value="Genomic_DNA"/>
</dbReference>
<evidence type="ECO:0000313" key="3">
    <source>
        <dbReference type="Proteomes" id="UP001469553"/>
    </source>
</evidence>
<evidence type="ECO:0000313" key="2">
    <source>
        <dbReference type="EMBL" id="MEQ2281126.1"/>
    </source>
</evidence>
<reference evidence="2 3" key="1">
    <citation type="submission" date="2021-06" db="EMBL/GenBank/DDBJ databases">
        <authorList>
            <person name="Palmer J.M."/>
        </authorList>
    </citation>
    <scope>NUCLEOTIDE SEQUENCE [LARGE SCALE GENOMIC DNA]</scope>
    <source>
        <strain evidence="2 3">AS_MEX2019</strain>
        <tissue evidence="2">Muscle</tissue>
    </source>
</reference>
<feature type="non-terminal residue" evidence="2">
    <location>
        <position position="1"/>
    </location>
</feature>
<dbReference type="Proteomes" id="UP001469553">
    <property type="component" value="Unassembled WGS sequence"/>
</dbReference>
<comment type="caution">
    <text evidence="2">The sequence shown here is derived from an EMBL/GenBank/DDBJ whole genome shotgun (WGS) entry which is preliminary data.</text>
</comment>
<proteinExistence type="predicted"/>
<feature type="signal peptide" evidence="1">
    <location>
        <begin position="1"/>
        <end position="18"/>
    </location>
</feature>
<gene>
    <name evidence="2" type="ORF">AMECASPLE_027185</name>
</gene>
<accession>A0ABV0XI33</accession>